<gene>
    <name evidence="3" type="ORF">SZL87_15355</name>
</gene>
<evidence type="ECO:0000256" key="1">
    <source>
        <dbReference type="ARBA" id="ARBA00006817"/>
    </source>
</evidence>
<dbReference type="RefSeq" id="WP_336449659.1">
    <property type="nucleotide sequence ID" value="NZ_JBAWKY010000006.1"/>
</dbReference>
<keyword evidence="4" id="KW-1185">Reference proteome</keyword>
<dbReference type="EMBL" id="JBAWKY010000006">
    <property type="protein sequence ID" value="MEI4463801.1"/>
    <property type="molecule type" value="Genomic_DNA"/>
</dbReference>
<evidence type="ECO:0000313" key="3">
    <source>
        <dbReference type="EMBL" id="MEI4463801.1"/>
    </source>
</evidence>
<dbReference type="Proteomes" id="UP001387110">
    <property type="component" value="Unassembled WGS sequence"/>
</dbReference>
<name>A0ABU8ELK7_9BACL</name>
<dbReference type="InterPro" id="IPR013538">
    <property type="entry name" value="ASHA1/2-like_C"/>
</dbReference>
<reference evidence="3 4" key="1">
    <citation type="submission" date="2023-12" db="EMBL/GenBank/DDBJ databases">
        <authorList>
            <person name="Easwaran N."/>
            <person name="Lazarus H.P.S."/>
        </authorList>
    </citation>
    <scope>NUCLEOTIDE SEQUENCE [LARGE SCALE GENOMIC DNA]</scope>
    <source>
        <strain evidence="3 4">VIT-2023</strain>
    </source>
</reference>
<evidence type="ECO:0000259" key="2">
    <source>
        <dbReference type="Pfam" id="PF08327"/>
    </source>
</evidence>
<dbReference type="Pfam" id="PF08327">
    <property type="entry name" value="AHSA1"/>
    <property type="match status" value="1"/>
</dbReference>
<comment type="caution">
    <text evidence="3">The sequence shown here is derived from an EMBL/GenBank/DDBJ whole genome shotgun (WGS) entry which is preliminary data.</text>
</comment>
<evidence type="ECO:0000313" key="4">
    <source>
        <dbReference type="Proteomes" id="UP001387110"/>
    </source>
</evidence>
<dbReference type="CDD" id="cd07812">
    <property type="entry name" value="SRPBCC"/>
    <property type="match status" value="1"/>
</dbReference>
<feature type="domain" description="Activator of Hsp90 ATPase homologue 1/2-like C-terminal" evidence="2">
    <location>
        <begin position="14"/>
        <end position="111"/>
    </location>
</feature>
<dbReference type="SUPFAM" id="SSF55961">
    <property type="entry name" value="Bet v1-like"/>
    <property type="match status" value="1"/>
</dbReference>
<protein>
    <submittedName>
        <fullName evidence="3">SRPBCC family protein</fullName>
    </submittedName>
</protein>
<comment type="similarity">
    <text evidence="1">Belongs to the AHA1 family.</text>
</comment>
<dbReference type="InterPro" id="IPR023393">
    <property type="entry name" value="START-like_dom_sf"/>
</dbReference>
<dbReference type="Gene3D" id="3.30.530.20">
    <property type="match status" value="1"/>
</dbReference>
<accession>A0ABU8ELK7</accession>
<sequence>MSQVHFYDSILLIDAPIEEVYDYLTKNEHILSWSNMTKDHIYANGEPLQYSYAGQKLQVIQEHRGKRYSADAWIEKIEAPSFIDLRTANEIGTMIGQYHLQSKQNQTELQIDLIVDTPKWAYAILYKLSRSRLNRMYNEEFQRLSDYAIQMNHR</sequence>
<proteinExistence type="inferred from homology"/>
<organism evidence="3 4">
    <name type="scientific">Exiguobacterium indicum</name>
    <dbReference type="NCBI Taxonomy" id="296995"/>
    <lineage>
        <taxon>Bacteria</taxon>
        <taxon>Bacillati</taxon>
        <taxon>Bacillota</taxon>
        <taxon>Bacilli</taxon>
        <taxon>Bacillales</taxon>
        <taxon>Bacillales Family XII. Incertae Sedis</taxon>
        <taxon>Exiguobacterium</taxon>
    </lineage>
</organism>